<keyword evidence="3" id="KW-1185">Reference proteome</keyword>
<accession>A0A4S3TMX8</accession>
<evidence type="ECO:0000313" key="3">
    <source>
        <dbReference type="Proteomes" id="UP000318864"/>
    </source>
</evidence>
<keyword evidence="1" id="KW-0812">Transmembrane</keyword>
<evidence type="ECO:0000313" key="2">
    <source>
        <dbReference type="EMBL" id="THE65592.1"/>
    </source>
</evidence>
<gene>
    <name evidence="2" type="ORF">D8Y22_07150</name>
</gene>
<keyword evidence="1" id="KW-1133">Transmembrane helix</keyword>
<keyword evidence="1" id="KW-0472">Membrane</keyword>
<dbReference type="RefSeq" id="WP_141464024.1">
    <property type="nucleotide sequence ID" value="NZ_RBZW01000019.1"/>
</dbReference>
<organism evidence="2 3">
    <name type="scientific">Salinadaptatus halalkaliphilus</name>
    <dbReference type="NCBI Taxonomy" id="2419781"/>
    <lineage>
        <taxon>Archaea</taxon>
        <taxon>Methanobacteriati</taxon>
        <taxon>Methanobacteriota</taxon>
        <taxon>Stenosarchaea group</taxon>
        <taxon>Halobacteria</taxon>
        <taxon>Halobacteriales</taxon>
        <taxon>Natrialbaceae</taxon>
        <taxon>Salinadaptatus</taxon>
    </lineage>
</organism>
<feature type="transmembrane region" description="Helical" evidence="1">
    <location>
        <begin position="12"/>
        <end position="34"/>
    </location>
</feature>
<dbReference type="Proteomes" id="UP000318864">
    <property type="component" value="Unassembled WGS sequence"/>
</dbReference>
<dbReference type="EMBL" id="RBZW01000019">
    <property type="protein sequence ID" value="THE65592.1"/>
    <property type="molecule type" value="Genomic_DNA"/>
</dbReference>
<name>A0A4S3TMX8_9EURY</name>
<protein>
    <recommendedName>
        <fullName evidence="4">von Willebrand factor type A</fullName>
    </recommendedName>
</protein>
<dbReference type="PROSITE" id="PS51318">
    <property type="entry name" value="TAT"/>
    <property type="match status" value="1"/>
</dbReference>
<dbReference type="NCBIfam" id="TIGR04088">
    <property type="entry name" value="cognate_SipW"/>
    <property type="match status" value="1"/>
</dbReference>
<proteinExistence type="predicted"/>
<dbReference type="InterPro" id="IPR023833">
    <property type="entry name" value="Signal_pept_SipW-depend-type"/>
</dbReference>
<dbReference type="AlphaFoldDB" id="A0A4S3TMX8"/>
<evidence type="ECO:0000256" key="1">
    <source>
        <dbReference type="SAM" id="Phobius"/>
    </source>
</evidence>
<evidence type="ECO:0008006" key="4">
    <source>
        <dbReference type="Google" id="ProtNLM"/>
    </source>
</evidence>
<dbReference type="OrthoDB" id="222305at2157"/>
<reference evidence="2 3" key="1">
    <citation type="submission" date="2018-10" db="EMBL/GenBank/DDBJ databases">
        <title>Natronolimnobius sp. XQ-INN 246 isolated from Inner Mongolia Autonomous Region of China.</title>
        <authorList>
            <person name="Xue Q."/>
        </authorList>
    </citation>
    <scope>NUCLEOTIDE SEQUENCE [LARGE SCALE GENOMIC DNA]</scope>
    <source>
        <strain evidence="2 3">XQ-INN 246</strain>
    </source>
</reference>
<sequence length="471" mass="51768">MSKKIELTRRKALAGIGAIGAASAGAGLGTSAFFSDQTAFEGNELAAGELDLRIDWQQLYFGPEENQDHYTPYGEAGPPFVNAHPDHNTNGMQSLDLGAIDEGEFATERGTVSYMDEVENPESGANIQEYLTCETLANFEEPADFANGIEPEQEHLIELDDVKPGDCGEVTFSLHLCDNPGYIWMLAETGEYDADLAEAIQVQAWYDLGCTNTLLEDDGDTVLIETTDLKTFLDDRLSPDGRLLNPDVYGEGVESGGDPGDPQDLDPITLEENGAAVEYGEVLEIRDENDDGVDEVEIELRLVPEDESVWFDVVLSDLQIPTPDGQERTAVDADADDLSNIRQFDWDIVDASDDFGFGEILINEDGDTLVTFDGCTTGQTNVRIPESEGEGEDEDEINVIEFRYCPDGDFVPPCFPPNETFCVAFEWCLPTTTPSHLEDINELQGRSLRFDLGFYTEQCRHNDIPSGPSGF</sequence>
<comment type="caution">
    <text evidence="2">The sequence shown here is derived from an EMBL/GenBank/DDBJ whole genome shotgun (WGS) entry which is preliminary data.</text>
</comment>
<dbReference type="InterPro" id="IPR006311">
    <property type="entry name" value="TAT_signal"/>
</dbReference>